<dbReference type="Proteomes" id="UP000053593">
    <property type="component" value="Unassembled WGS sequence"/>
</dbReference>
<dbReference type="AlphaFoldDB" id="A0A0D0BE60"/>
<reference evidence="1 2" key="1">
    <citation type="submission" date="2014-04" db="EMBL/GenBank/DDBJ databases">
        <title>Evolutionary Origins and Diversification of the Mycorrhizal Mutualists.</title>
        <authorList>
            <consortium name="DOE Joint Genome Institute"/>
            <consortium name="Mycorrhizal Genomics Consortium"/>
            <person name="Kohler A."/>
            <person name="Kuo A."/>
            <person name="Nagy L.G."/>
            <person name="Floudas D."/>
            <person name="Copeland A."/>
            <person name="Barry K.W."/>
            <person name="Cichocki N."/>
            <person name="Veneault-Fourrey C."/>
            <person name="LaButti K."/>
            <person name="Lindquist E.A."/>
            <person name="Lipzen A."/>
            <person name="Lundell T."/>
            <person name="Morin E."/>
            <person name="Murat C."/>
            <person name="Riley R."/>
            <person name="Ohm R."/>
            <person name="Sun H."/>
            <person name="Tunlid A."/>
            <person name="Henrissat B."/>
            <person name="Grigoriev I.V."/>
            <person name="Hibbett D.S."/>
            <person name="Martin F."/>
        </authorList>
    </citation>
    <scope>NUCLEOTIDE SEQUENCE [LARGE SCALE GENOMIC DNA]</scope>
    <source>
        <strain evidence="1 2">FD-317 M1</strain>
    </source>
</reference>
<proteinExistence type="predicted"/>
<dbReference type="HOGENOM" id="CLU_108458_0_0_1"/>
<dbReference type="EMBL" id="KN834836">
    <property type="protein sequence ID" value="KIK52896.1"/>
    <property type="molecule type" value="Genomic_DNA"/>
</dbReference>
<dbReference type="OrthoDB" id="2987506at2759"/>
<gene>
    <name evidence="1" type="ORF">GYMLUDRAFT_250876</name>
</gene>
<keyword evidence="2" id="KW-1185">Reference proteome</keyword>
<accession>A0A0D0BE60</accession>
<evidence type="ECO:0000313" key="2">
    <source>
        <dbReference type="Proteomes" id="UP000053593"/>
    </source>
</evidence>
<organism evidence="1 2">
    <name type="scientific">Collybiopsis luxurians FD-317 M1</name>
    <dbReference type="NCBI Taxonomy" id="944289"/>
    <lineage>
        <taxon>Eukaryota</taxon>
        <taxon>Fungi</taxon>
        <taxon>Dikarya</taxon>
        <taxon>Basidiomycota</taxon>
        <taxon>Agaricomycotina</taxon>
        <taxon>Agaricomycetes</taxon>
        <taxon>Agaricomycetidae</taxon>
        <taxon>Agaricales</taxon>
        <taxon>Marasmiineae</taxon>
        <taxon>Omphalotaceae</taxon>
        <taxon>Collybiopsis</taxon>
        <taxon>Collybiopsis luxurians</taxon>
    </lineage>
</organism>
<name>A0A0D0BE60_9AGAR</name>
<sequence length="196" mass="22182">MATYTLNVRVDVSRLPELKEAGYHLCLARKVGNDYNVIWKGDKQFMMQNKFQWAQEYQVFASQRFQEGALVEAASNEQDIAYKQECTFDRHAIMQPPKSDPSGVDGSFKVLNDYETTNFAVATKVNGVFSVIYNTPSAIKGQIAFTPKNEVRVWFGLRSETNTMVTNITGNHIDVPFGALLEKSVYYTADGEWVLI</sequence>
<evidence type="ECO:0000313" key="1">
    <source>
        <dbReference type="EMBL" id="KIK52896.1"/>
    </source>
</evidence>
<protein>
    <submittedName>
        <fullName evidence="1">Uncharacterized protein</fullName>
    </submittedName>
</protein>